<evidence type="ECO:0000256" key="8">
    <source>
        <dbReference type="ARBA" id="ARBA00046280"/>
    </source>
</evidence>
<dbReference type="PROSITE" id="PS50192">
    <property type="entry name" value="T_SNARE"/>
    <property type="match status" value="1"/>
</dbReference>
<feature type="domain" description="T-SNARE coiled-coil homology" evidence="10">
    <location>
        <begin position="424"/>
        <end position="486"/>
    </location>
</feature>
<dbReference type="OrthoDB" id="3256525at2759"/>
<comment type="subcellular location">
    <subcellularLocation>
        <location evidence="8">Endomembrane system</location>
        <topology evidence="8">Single-pass type IV membrane protein</topology>
    </subcellularLocation>
    <subcellularLocation>
        <location evidence="1">Golgi apparatus membrane</location>
    </subcellularLocation>
</comment>
<name>A0A8H6W220_9AGAR</name>
<dbReference type="Proteomes" id="UP000636479">
    <property type="component" value="Unassembled WGS sequence"/>
</dbReference>
<feature type="transmembrane region" description="Helical" evidence="9">
    <location>
        <begin position="496"/>
        <end position="513"/>
    </location>
</feature>
<sequence length="528" mass="58663">MASAPTEIWQLIIKFAATSEAVSTVDYQPFEPGPELQNTEESAIHERVRLRTCLALMLVSRRCRSLVAEFLYRDVCIYSPAGLSSLIQGLERSASEDGEKALGLHVRRLELLGRRSISQIATPSGDPDHDLPWPTAPIPLDDSAPSLANLLALCPQVNILVRPCLVLNTPNIIFWAHLVRDPIVQPSTHLRRLEWHETELDVRFYGNNHGARLRELVGTSPNLEYLSLSSDRPTALADLALRRTLHTLRLDCSHFDAAGNHQNCLASPPPKIVSSQSAVRQLILHTVTVLPNPLLDFIQTAGTQIQTLELAFSPQMVFPGNRLRQILVRTPALTELVYFLGAPEISALANGVRAPSVKRIRLKVDPDTWNPIRPVLRRQMEVLEGESFPELNELILHDPTRSYSSHLTPTSPLSMASSSRSAENTYEAQNDQRLDELHSKLRTLRGVTTDIYDDVERQNVMLDDTGNGFNSFGASLAQTTRRAGQAFGISEGGLRTWRIALGVVALFFSFLLVRKIFAWWSGPAAAPL</sequence>
<dbReference type="GO" id="GO:0015031">
    <property type="term" value="P:protein transport"/>
    <property type="evidence" value="ECO:0007669"/>
    <property type="project" value="UniProtKB-KW"/>
</dbReference>
<protein>
    <submittedName>
        <fullName evidence="12">t-SNARE coiled-coil-like proteiny domain-containing protein</fullName>
    </submittedName>
</protein>
<dbReference type="InterPro" id="IPR003114">
    <property type="entry name" value="Phox_assoc"/>
</dbReference>
<evidence type="ECO:0000256" key="9">
    <source>
        <dbReference type="SAM" id="Phobius"/>
    </source>
</evidence>
<evidence type="ECO:0000256" key="3">
    <source>
        <dbReference type="ARBA" id="ARBA00022692"/>
    </source>
</evidence>
<comment type="caution">
    <text evidence="12">The sequence shown here is derived from an EMBL/GenBank/DDBJ whole genome shotgun (WGS) entry which is preliminary data.</text>
</comment>
<keyword evidence="13" id="KW-1185">Reference proteome</keyword>
<dbReference type="GeneID" id="59346989"/>
<accession>A0A8H6W220</accession>
<evidence type="ECO:0000256" key="6">
    <source>
        <dbReference type="ARBA" id="ARBA00023034"/>
    </source>
</evidence>
<dbReference type="Gene3D" id="1.20.5.110">
    <property type="match status" value="1"/>
</dbReference>
<dbReference type="InterPro" id="IPR039899">
    <property type="entry name" value="BET1_SNARE"/>
</dbReference>
<feature type="domain" description="PXA" evidence="11">
    <location>
        <begin position="1"/>
        <end position="20"/>
    </location>
</feature>
<evidence type="ECO:0000256" key="5">
    <source>
        <dbReference type="ARBA" id="ARBA00022989"/>
    </source>
</evidence>
<keyword evidence="3 9" id="KW-0812">Transmembrane</keyword>
<evidence type="ECO:0000256" key="1">
    <source>
        <dbReference type="ARBA" id="ARBA00004394"/>
    </source>
</evidence>
<keyword evidence="6" id="KW-0333">Golgi apparatus</keyword>
<dbReference type="CDD" id="cd15853">
    <property type="entry name" value="SNARE_Bet1"/>
    <property type="match status" value="1"/>
</dbReference>
<dbReference type="GO" id="GO:0000139">
    <property type="term" value="C:Golgi membrane"/>
    <property type="evidence" value="ECO:0007669"/>
    <property type="project" value="UniProtKB-SubCell"/>
</dbReference>
<dbReference type="PROSITE" id="PS51207">
    <property type="entry name" value="PXA"/>
    <property type="match status" value="1"/>
</dbReference>
<evidence type="ECO:0000313" key="12">
    <source>
        <dbReference type="EMBL" id="KAF7302117.1"/>
    </source>
</evidence>
<evidence type="ECO:0000313" key="13">
    <source>
        <dbReference type="Proteomes" id="UP000636479"/>
    </source>
</evidence>
<proteinExistence type="predicted"/>
<organism evidence="12 13">
    <name type="scientific">Mycena indigotica</name>
    <dbReference type="NCBI Taxonomy" id="2126181"/>
    <lineage>
        <taxon>Eukaryota</taxon>
        <taxon>Fungi</taxon>
        <taxon>Dikarya</taxon>
        <taxon>Basidiomycota</taxon>
        <taxon>Agaricomycotina</taxon>
        <taxon>Agaricomycetes</taxon>
        <taxon>Agaricomycetidae</taxon>
        <taxon>Agaricales</taxon>
        <taxon>Marasmiineae</taxon>
        <taxon>Mycenaceae</taxon>
        <taxon>Mycena</taxon>
    </lineage>
</organism>
<dbReference type="SMART" id="SM00397">
    <property type="entry name" value="t_SNARE"/>
    <property type="match status" value="1"/>
</dbReference>
<dbReference type="InterPro" id="IPR000727">
    <property type="entry name" value="T_SNARE_dom"/>
</dbReference>
<evidence type="ECO:0000256" key="4">
    <source>
        <dbReference type="ARBA" id="ARBA00022927"/>
    </source>
</evidence>
<reference evidence="12" key="1">
    <citation type="submission" date="2020-05" db="EMBL/GenBank/DDBJ databases">
        <title>Mycena genomes resolve the evolution of fungal bioluminescence.</title>
        <authorList>
            <person name="Tsai I.J."/>
        </authorList>
    </citation>
    <scope>NUCLEOTIDE SEQUENCE</scope>
    <source>
        <strain evidence="12">171206Taipei</strain>
    </source>
</reference>
<evidence type="ECO:0000256" key="7">
    <source>
        <dbReference type="ARBA" id="ARBA00023136"/>
    </source>
</evidence>
<dbReference type="AlphaFoldDB" id="A0A8H6W220"/>
<gene>
    <name evidence="12" type="ORF">MIND_00778500</name>
</gene>
<evidence type="ECO:0000256" key="2">
    <source>
        <dbReference type="ARBA" id="ARBA00022448"/>
    </source>
</evidence>
<keyword evidence="5 9" id="KW-1133">Transmembrane helix</keyword>
<dbReference type="EMBL" id="JACAZF010000006">
    <property type="protein sequence ID" value="KAF7302117.1"/>
    <property type="molecule type" value="Genomic_DNA"/>
</dbReference>
<keyword evidence="2" id="KW-0813">Transport</keyword>
<dbReference type="PANTHER" id="PTHR12791">
    <property type="entry name" value="GOLGI SNARE BET1-RELATED"/>
    <property type="match status" value="1"/>
</dbReference>
<evidence type="ECO:0000259" key="10">
    <source>
        <dbReference type="PROSITE" id="PS50192"/>
    </source>
</evidence>
<dbReference type="SUPFAM" id="SSF58038">
    <property type="entry name" value="SNARE fusion complex"/>
    <property type="match status" value="1"/>
</dbReference>
<evidence type="ECO:0000259" key="11">
    <source>
        <dbReference type="PROSITE" id="PS51207"/>
    </source>
</evidence>
<dbReference type="RefSeq" id="XP_037220117.1">
    <property type="nucleotide sequence ID" value="XM_037364473.1"/>
</dbReference>
<keyword evidence="7 9" id="KW-0472">Membrane</keyword>
<keyword evidence="4" id="KW-0653">Protein transport</keyword>